<name>A0A450VRE4_9GAMM</name>
<sequence length="188" mass="20984">MPAERRRENPGLLLHQSLHEIQLEKDLSMEKNAKQALAEEAYEKASRYERDYGCCPQCVLMAVQETVGLVDDNTIKASHGLAGGGGLTARGTCGALVGGLMALSAKRGRGRNELDKGRFMYNFKNGRELVERFEREFGGITCEALQKAFTGRVYDLWSEEEYKAFKEARGEKCLHTTGTVAKWLVEMS</sequence>
<dbReference type="AlphaFoldDB" id="A0A450VRE4"/>
<dbReference type="EMBL" id="CAADFL010000039">
    <property type="protein sequence ID" value="VFK07374.1"/>
    <property type="molecule type" value="Genomic_DNA"/>
</dbReference>
<dbReference type="InterPro" id="IPR010181">
    <property type="entry name" value="CGCAxxGCC_motif"/>
</dbReference>
<evidence type="ECO:0000313" key="1">
    <source>
        <dbReference type="EMBL" id="VFK07374.1"/>
    </source>
</evidence>
<accession>A0A450VRE4</accession>
<dbReference type="Pfam" id="PF09719">
    <property type="entry name" value="C_GCAxxG_C_C"/>
    <property type="match status" value="1"/>
</dbReference>
<organism evidence="1">
    <name type="scientific">Candidatus Kentrum sp. FM</name>
    <dbReference type="NCBI Taxonomy" id="2126340"/>
    <lineage>
        <taxon>Bacteria</taxon>
        <taxon>Pseudomonadati</taxon>
        <taxon>Pseudomonadota</taxon>
        <taxon>Gammaproteobacteria</taxon>
        <taxon>Candidatus Kentrum</taxon>
    </lineage>
</organism>
<proteinExistence type="predicted"/>
<reference evidence="1" key="1">
    <citation type="submission" date="2019-02" db="EMBL/GenBank/DDBJ databases">
        <authorList>
            <person name="Gruber-Vodicka R. H."/>
            <person name="Seah K. B. B."/>
        </authorList>
    </citation>
    <scope>NUCLEOTIDE SEQUENCE</scope>
    <source>
        <strain evidence="1">BECK_BZ164</strain>
    </source>
</reference>
<gene>
    <name evidence="1" type="ORF">BECKFM1743B_GA0114221_100398</name>
</gene>
<protein>
    <submittedName>
        <fullName evidence="1">C_GCAxxG_C_C family probable redox protein</fullName>
    </submittedName>
</protein>